<evidence type="ECO:0000313" key="3">
    <source>
        <dbReference type="Proteomes" id="UP000626109"/>
    </source>
</evidence>
<accession>A0A813JQD0</accession>
<feature type="non-terminal residue" evidence="2">
    <location>
        <position position="1"/>
    </location>
</feature>
<evidence type="ECO:0000313" key="2">
    <source>
        <dbReference type="EMBL" id="CAE8681758.1"/>
    </source>
</evidence>
<protein>
    <submittedName>
        <fullName evidence="2">Uncharacterized protein</fullName>
    </submittedName>
</protein>
<dbReference type="EMBL" id="CAJNNW010025991">
    <property type="protein sequence ID" value="CAE8681758.1"/>
    <property type="molecule type" value="Genomic_DNA"/>
</dbReference>
<evidence type="ECO:0000256" key="1">
    <source>
        <dbReference type="SAM" id="MobiDB-lite"/>
    </source>
</evidence>
<sequence length="534" mass="56782">MAGQGLCSWERGFGDLEEEEGPPPRSVLDDRGIEQLRSFLPADHERWQATADAGARSYPSSSGPIGTETASPLRLRMRSCDFHCRRSMEIEWEEPGGVQQSWSSTQDPLCGWFEADALLPSNARNIRVRFWVQNLMTAPSPVCKVDRQNGAIWAAPKEGSNENQIEEILFRTGPQDMGGVDAVFELAGGAATHCYVWRAWNAGRDRSASLLAEATTAAEASADADDCNGFSSISALGGENLFVESWERWDDLDTRPTPEKRPEVLAAADLAAPPGFAAGDPVLYCADTTARLVAAASALQEVRRRTMKSLQELDQSLTGQWVAVNSANTMSAGLGVAAAAALFLAPPLTFGLAVSSAMVGGGAGAGDALADHVNHGDLRQQLSRDAWNTFAVAELEKEWLWSRRNAARAFRVSGAVGEASEHEDSGNADLAVYTAQIGTSVAKVIAEAVEEAALVRSIGAAAAEATAPAAARVLGVAGAVVSVGIAIHGWSTTKSLQATVRRKIEELAQASLRSQRWLSAVGQLECAICHCCVH</sequence>
<proteinExistence type="predicted"/>
<dbReference type="Proteomes" id="UP000626109">
    <property type="component" value="Unassembled WGS sequence"/>
</dbReference>
<feature type="compositionally biased region" description="Polar residues" evidence="1">
    <location>
        <begin position="58"/>
        <end position="70"/>
    </location>
</feature>
<comment type="caution">
    <text evidence="2">The sequence shown here is derived from an EMBL/GenBank/DDBJ whole genome shotgun (WGS) entry which is preliminary data.</text>
</comment>
<organism evidence="2 3">
    <name type="scientific">Polarella glacialis</name>
    <name type="common">Dinoflagellate</name>
    <dbReference type="NCBI Taxonomy" id="89957"/>
    <lineage>
        <taxon>Eukaryota</taxon>
        <taxon>Sar</taxon>
        <taxon>Alveolata</taxon>
        <taxon>Dinophyceae</taxon>
        <taxon>Suessiales</taxon>
        <taxon>Suessiaceae</taxon>
        <taxon>Polarella</taxon>
    </lineage>
</organism>
<name>A0A813JQD0_POLGL</name>
<feature type="region of interest" description="Disordered" evidence="1">
    <location>
        <begin position="1"/>
        <end position="31"/>
    </location>
</feature>
<gene>
    <name evidence="2" type="ORF">PGLA2088_LOCUS22589</name>
</gene>
<reference evidence="2" key="1">
    <citation type="submission" date="2021-02" db="EMBL/GenBank/DDBJ databases">
        <authorList>
            <person name="Dougan E. K."/>
            <person name="Rhodes N."/>
            <person name="Thang M."/>
            <person name="Chan C."/>
        </authorList>
    </citation>
    <scope>NUCLEOTIDE SEQUENCE</scope>
</reference>
<feature type="region of interest" description="Disordered" evidence="1">
    <location>
        <begin position="50"/>
        <end position="70"/>
    </location>
</feature>
<dbReference type="AlphaFoldDB" id="A0A813JQD0"/>